<name>A0ABX7YK52_9STRE</name>
<dbReference type="EMBL" id="CP073084">
    <property type="protein sequence ID" value="QUE54187.1"/>
    <property type="molecule type" value="Genomic_DNA"/>
</dbReference>
<accession>A0ABX7YK52</accession>
<dbReference type="Proteomes" id="UP000677616">
    <property type="component" value="Chromosome"/>
</dbReference>
<organism evidence="2 3">
    <name type="scientific">Streptococcus oriscaviae</name>
    <dbReference type="NCBI Taxonomy" id="2781599"/>
    <lineage>
        <taxon>Bacteria</taxon>
        <taxon>Bacillati</taxon>
        <taxon>Bacillota</taxon>
        <taxon>Bacilli</taxon>
        <taxon>Lactobacillales</taxon>
        <taxon>Streptococcaceae</taxon>
        <taxon>Streptococcus</taxon>
    </lineage>
</organism>
<dbReference type="InterPro" id="IPR000600">
    <property type="entry name" value="ROK"/>
</dbReference>
<dbReference type="PANTHER" id="PTHR18964">
    <property type="entry name" value="ROK (REPRESSOR, ORF, KINASE) FAMILY"/>
    <property type="match status" value="1"/>
</dbReference>
<dbReference type="CDD" id="cd24068">
    <property type="entry name" value="ASKHA_NBD_ROK_FnNanK-like"/>
    <property type="match status" value="1"/>
</dbReference>
<protein>
    <submittedName>
        <fullName evidence="2">ROK family protein</fullName>
    </submittedName>
</protein>
<gene>
    <name evidence="2" type="ORF">INT76_10270</name>
</gene>
<keyword evidence="3" id="KW-1185">Reference proteome</keyword>
<evidence type="ECO:0000313" key="3">
    <source>
        <dbReference type="Proteomes" id="UP000677616"/>
    </source>
</evidence>
<evidence type="ECO:0000256" key="1">
    <source>
        <dbReference type="ARBA" id="ARBA00006479"/>
    </source>
</evidence>
<proteinExistence type="inferred from homology"/>
<sequence>MKRYLAIDIGGTQIKYGLIDKDGHILQQEKMDTEAHKGGPHILATVKDLVASHLTQGPLAGVCLSSAGMVDPDKGEIFYSGPQIPNYAGTRFKAEIESQFGLPCEIENDVNCAGLAEGTSGAGQGSRLSLCLTIGTGIGGCLLVDGQIFHGFSNSACEVGYIHLADGAFQDLASTTALVHYVAELHGQEAAAWSGYRIFEEAKRGNSHCIQGIDRLADYLGQGIANICYVANPEVVILGGGIMAQKDYLAEKIQASLRRYLVSSIAEKTRLAFAHHENNAGMLGAYYHFRQKQG</sequence>
<evidence type="ECO:0000313" key="2">
    <source>
        <dbReference type="EMBL" id="QUE54187.1"/>
    </source>
</evidence>
<dbReference type="Gene3D" id="3.30.420.40">
    <property type="match status" value="2"/>
</dbReference>
<dbReference type="RefSeq" id="WP_212570511.1">
    <property type="nucleotide sequence ID" value="NZ_CP073084.1"/>
</dbReference>
<reference evidence="2 3" key="1">
    <citation type="submission" date="2021-04" db="EMBL/GenBank/DDBJ databases">
        <title>Complete genome sequence of a novel Streptococcus species.</title>
        <authorList>
            <person name="Teng J.L.L."/>
        </authorList>
    </citation>
    <scope>NUCLEOTIDE SEQUENCE [LARGE SCALE GENOMIC DNA]</scope>
    <source>
        <strain evidence="2 3">HKU75</strain>
    </source>
</reference>
<comment type="similarity">
    <text evidence="1">Belongs to the ROK (NagC/XylR) family.</text>
</comment>
<dbReference type="SUPFAM" id="SSF53067">
    <property type="entry name" value="Actin-like ATPase domain"/>
    <property type="match status" value="1"/>
</dbReference>
<dbReference type="PANTHER" id="PTHR18964:SF165">
    <property type="entry name" value="BETA-GLUCOSIDE KINASE"/>
    <property type="match status" value="1"/>
</dbReference>
<dbReference type="Pfam" id="PF00480">
    <property type="entry name" value="ROK"/>
    <property type="match status" value="1"/>
</dbReference>
<dbReference type="InterPro" id="IPR043129">
    <property type="entry name" value="ATPase_NBD"/>
</dbReference>